<evidence type="ECO:0000313" key="3">
    <source>
        <dbReference type="EMBL" id="GMI25913.1"/>
    </source>
</evidence>
<proteinExistence type="predicted"/>
<dbReference type="PANTHER" id="PTHR45979">
    <property type="entry name" value="PAP/OAS1 SUBSTRATE-BINDING DOMAIN SUPERFAMILY"/>
    <property type="match status" value="1"/>
</dbReference>
<dbReference type="SUPFAM" id="SSF81631">
    <property type="entry name" value="PAP/OAS1 substrate-binding domain"/>
    <property type="match status" value="1"/>
</dbReference>
<dbReference type="Proteomes" id="UP001165060">
    <property type="component" value="Unassembled WGS sequence"/>
</dbReference>
<feature type="compositionally biased region" description="Polar residues" evidence="1">
    <location>
        <begin position="320"/>
        <end position="329"/>
    </location>
</feature>
<dbReference type="PANTHER" id="PTHR45979:SF30">
    <property type="entry name" value="NUCLEOTIDYLTRANSFERASE"/>
    <property type="match status" value="1"/>
</dbReference>
<feature type="domain" description="PAP/OAS1 substrate-binding-related" evidence="2">
    <location>
        <begin position="16"/>
        <end position="160"/>
    </location>
</feature>
<reference evidence="3 4" key="1">
    <citation type="journal article" date="2023" name="Commun. Biol.">
        <title>Genome analysis of Parmales, the sister group of diatoms, reveals the evolutionary specialization of diatoms from phago-mixotrophs to photoautotrophs.</title>
        <authorList>
            <person name="Ban H."/>
            <person name="Sato S."/>
            <person name="Yoshikawa S."/>
            <person name="Yamada K."/>
            <person name="Nakamura Y."/>
            <person name="Ichinomiya M."/>
            <person name="Sato N."/>
            <person name="Blanc-Mathieu R."/>
            <person name="Endo H."/>
            <person name="Kuwata A."/>
            <person name="Ogata H."/>
        </authorList>
    </citation>
    <scope>NUCLEOTIDE SEQUENCE [LARGE SCALE GENOMIC DNA]</scope>
</reference>
<dbReference type="Pfam" id="PF26180">
    <property type="entry name" value="PAP-OAS1"/>
    <property type="match status" value="1"/>
</dbReference>
<feature type="compositionally biased region" description="Polar residues" evidence="1">
    <location>
        <begin position="300"/>
        <end position="313"/>
    </location>
</feature>
<dbReference type="InterPro" id="IPR058920">
    <property type="entry name" value="PAP-OAS1-bd-rel"/>
</dbReference>
<feature type="compositionally biased region" description="Pro residues" evidence="1">
    <location>
        <begin position="261"/>
        <end position="275"/>
    </location>
</feature>
<name>A0ABQ6MHH7_9STRA</name>
<gene>
    <name evidence="3" type="ORF">TeGR_g2375</name>
</gene>
<evidence type="ECO:0000313" key="4">
    <source>
        <dbReference type="Proteomes" id="UP001165060"/>
    </source>
</evidence>
<dbReference type="Gene3D" id="1.10.1410.10">
    <property type="match status" value="1"/>
</dbReference>
<feature type="non-terminal residue" evidence="3">
    <location>
        <position position="1"/>
    </location>
</feature>
<keyword evidence="4" id="KW-1185">Reference proteome</keyword>
<sequence length="416" mass="45023">PIPPPPPPRRYVGVPVLGSKNGMPPSYAYFVMTVSIFVRNPVTSPLDFLEKFLETYAAFDWSEYALTIKGPIKLSDVGKAPAKDVPGADEKEAALDNVVNVFADFASLTKTSRQWIQHSSANIVDPVDVGNNLGLCVPAGNLTLMTTCFSLGLKHLRYLKEWAANGMKAAGAPWTAAEHYPFMWTPATNGPSATNMSELDVEALDLSKPPKRKVADPIICKYSGRTLGSLEELKMWHQTNHWLGLSFFPSVLASATSLGSPPAPDSSPPATPPSSPSKKYNPNLNIAIPEHMDFADDCPNSPSTPLTPVNQATSKDRPMTPQQGRPKSSSKGREAHRDVEVSDLAVSISMVSHACRLAGIPKAVPLGDSKRVGKKKSKSGRSRTKSRSRSGSEWTDGSETSSFESIESTDENYRVE</sequence>
<dbReference type="InterPro" id="IPR058921">
    <property type="entry name" value="PAP/OAS1-rel"/>
</dbReference>
<feature type="region of interest" description="Disordered" evidence="1">
    <location>
        <begin position="364"/>
        <end position="416"/>
    </location>
</feature>
<organism evidence="3 4">
    <name type="scientific">Tetraparma gracilis</name>
    <dbReference type="NCBI Taxonomy" id="2962635"/>
    <lineage>
        <taxon>Eukaryota</taxon>
        <taxon>Sar</taxon>
        <taxon>Stramenopiles</taxon>
        <taxon>Ochrophyta</taxon>
        <taxon>Bolidophyceae</taxon>
        <taxon>Parmales</taxon>
        <taxon>Triparmaceae</taxon>
        <taxon>Tetraparma</taxon>
    </lineage>
</organism>
<feature type="non-terminal residue" evidence="3">
    <location>
        <position position="416"/>
    </location>
</feature>
<feature type="region of interest" description="Disordered" evidence="1">
    <location>
        <begin position="256"/>
        <end position="338"/>
    </location>
</feature>
<accession>A0ABQ6MHH7</accession>
<evidence type="ECO:0000259" key="2">
    <source>
        <dbReference type="Pfam" id="PF26180"/>
    </source>
</evidence>
<feature type="compositionally biased region" description="Basic residues" evidence="1">
    <location>
        <begin position="372"/>
        <end position="388"/>
    </location>
</feature>
<protein>
    <recommendedName>
        <fullName evidence="2">PAP/OAS1 substrate-binding-related domain-containing protein</fullName>
    </recommendedName>
</protein>
<comment type="caution">
    <text evidence="3">The sequence shown here is derived from an EMBL/GenBank/DDBJ whole genome shotgun (WGS) entry which is preliminary data.</text>
</comment>
<evidence type="ECO:0000256" key="1">
    <source>
        <dbReference type="SAM" id="MobiDB-lite"/>
    </source>
</evidence>
<dbReference type="EMBL" id="BRYB01005553">
    <property type="protein sequence ID" value="GMI25913.1"/>
    <property type="molecule type" value="Genomic_DNA"/>
</dbReference>